<name>A0A0F0LQN5_9MICO</name>
<dbReference type="AlphaFoldDB" id="A0A0F0LQN5"/>
<feature type="transmembrane region" description="Helical" evidence="1">
    <location>
        <begin position="33"/>
        <end position="53"/>
    </location>
</feature>
<dbReference type="EMBL" id="JYIY01000080">
    <property type="protein sequence ID" value="KJL34999.1"/>
    <property type="molecule type" value="Genomic_DNA"/>
</dbReference>
<dbReference type="RefSeq" id="WP_045248681.1">
    <property type="nucleotide sequence ID" value="NZ_DAIQHQ010000014.1"/>
</dbReference>
<protein>
    <submittedName>
        <fullName evidence="4">Uncharacterized protein</fullName>
    </submittedName>
</protein>
<dbReference type="Proteomes" id="UP000257479">
    <property type="component" value="Unassembled WGS sequence"/>
</dbReference>
<dbReference type="OrthoDB" id="5122705at2"/>
<dbReference type="Proteomes" id="UP000033451">
    <property type="component" value="Unassembled WGS sequence"/>
</dbReference>
<evidence type="ECO:0000313" key="4">
    <source>
        <dbReference type="EMBL" id="KJL34999.1"/>
    </source>
</evidence>
<dbReference type="PATRIC" id="fig|400772.4.peg.2824"/>
<sequence>MHPVIWWLAATDTPTPTPSPSDVDPILVTPGPAGFIVGGVLAVAVFFLVWDMLRRIRRGNYRAQINEELDAAEDAAASGDDDGSPRA</sequence>
<dbReference type="EMBL" id="DMNG01000005">
    <property type="protein sequence ID" value="HAN23037.1"/>
    <property type="molecule type" value="Genomic_DNA"/>
</dbReference>
<evidence type="ECO:0000313" key="6">
    <source>
        <dbReference type="Proteomes" id="UP000257479"/>
    </source>
</evidence>
<reference evidence="4 5" key="1">
    <citation type="submission" date="2015-02" db="EMBL/GenBank/DDBJ databases">
        <title>Draft genome sequences of ten Microbacterium spp. with emphasis on heavy metal contaminated environments.</title>
        <authorList>
            <person name="Corretto E."/>
        </authorList>
    </citation>
    <scope>NUCLEOTIDE SEQUENCE [LARGE SCALE GENOMIC DNA]</scope>
    <source>
        <strain evidence="4 5">DSM 18659</strain>
    </source>
</reference>
<reference evidence="2 6" key="2">
    <citation type="journal article" date="2018" name="Nat. Biotechnol.">
        <title>A standardized bacterial taxonomy based on genome phylogeny substantially revises the tree of life.</title>
        <authorList>
            <person name="Parks D.H."/>
            <person name="Chuvochina M."/>
            <person name="Waite D.W."/>
            <person name="Rinke C."/>
            <person name="Skarshewski A."/>
            <person name="Chaumeil P.A."/>
            <person name="Hugenholtz P."/>
        </authorList>
    </citation>
    <scope>NUCLEOTIDE SEQUENCE [LARGE SCALE GENOMIC DNA]</scope>
    <source>
        <strain evidence="2">UBA9152</strain>
    </source>
</reference>
<keyword evidence="1" id="KW-0472">Membrane</keyword>
<evidence type="ECO:0000313" key="2">
    <source>
        <dbReference type="EMBL" id="HAN23037.1"/>
    </source>
</evidence>
<keyword evidence="1" id="KW-0812">Transmembrane</keyword>
<dbReference type="STRING" id="400772.RR49_02808"/>
<keyword evidence="5" id="KW-1185">Reference proteome</keyword>
<organism evidence="4 5">
    <name type="scientific">Microbacterium ginsengisoli</name>
    <dbReference type="NCBI Taxonomy" id="400772"/>
    <lineage>
        <taxon>Bacteria</taxon>
        <taxon>Bacillati</taxon>
        <taxon>Actinomycetota</taxon>
        <taxon>Actinomycetes</taxon>
        <taxon>Micrococcales</taxon>
        <taxon>Microbacteriaceae</taxon>
        <taxon>Microbacterium</taxon>
    </lineage>
</organism>
<comment type="caution">
    <text evidence="4">The sequence shown here is derived from an EMBL/GenBank/DDBJ whole genome shotgun (WGS) entry which is preliminary data.</text>
</comment>
<evidence type="ECO:0000313" key="5">
    <source>
        <dbReference type="Proteomes" id="UP000033451"/>
    </source>
</evidence>
<evidence type="ECO:0000256" key="1">
    <source>
        <dbReference type="SAM" id="Phobius"/>
    </source>
</evidence>
<keyword evidence="1" id="KW-1133">Transmembrane helix</keyword>
<evidence type="ECO:0000313" key="3">
    <source>
        <dbReference type="EMBL" id="KJL34916.1"/>
    </source>
</evidence>
<gene>
    <name evidence="2" type="ORF">DCP95_00490</name>
    <name evidence="3" type="ORF">RR49_02808</name>
    <name evidence="4" type="ORF">RR49_02893</name>
</gene>
<accession>A0A0F0LQN5</accession>
<proteinExistence type="predicted"/>
<dbReference type="EMBL" id="JYIY01000080">
    <property type="protein sequence ID" value="KJL34916.1"/>
    <property type="molecule type" value="Genomic_DNA"/>
</dbReference>